<protein>
    <submittedName>
        <fullName evidence="1">Uncharacterized protein</fullName>
    </submittedName>
</protein>
<proteinExistence type="predicted"/>
<accession>A0AB74UN35</accession>
<organism evidence="1">
    <name type="scientific">Caulobacter phage BL57</name>
    <dbReference type="NCBI Taxonomy" id="3348355"/>
    <lineage>
        <taxon>Viruses</taxon>
    </lineage>
</organism>
<gene>
    <name evidence="1" type="ORF">BL57_298</name>
</gene>
<name>A0AB74UN35_9VIRU</name>
<sequence>MVETMVTYGGVELTKERDGKFSFIGRGGLELAIPRLTVRMVNALIKKGYLKVIEHGDHGEALAARLYPEAEK</sequence>
<reference evidence="1" key="1">
    <citation type="submission" date="2024-10" db="EMBL/GenBank/DDBJ databases">
        <title>Genetic diversity among independent isolates of the Dolichocephalovirinae subfamily.</title>
        <authorList>
            <person name="Ely B."/>
            <person name="Thomas Q."/>
            <person name="Mohammadi T."/>
        </authorList>
    </citation>
    <scope>NUCLEOTIDE SEQUENCE</scope>
</reference>
<dbReference type="EMBL" id="PQ287320">
    <property type="protein sequence ID" value="XHV10770.1"/>
    <property type="molecule type" value="Genomic_DNA"/>
</dbReference>
<evidence type="ECO:0000313" key="1">
    <source>
        <dbReference type="EMBL" id="XHV10770.1"/>
    </source>
</evidence>